<organism evidence="2 3">
    <name type="scientific">Sapientia aquatica</name>
    <dbReference type="NCBI Taxonomy" id="1549640"/>
    <lineage>
        <taxon>Bacteria</taxon>
        <taxon>Pseudomonadati</taxon>
        <taxon>Pseudomonadota</taxon>
        <taxon>Betaproteobacteria</taxon>
        <taxon>Burkholderiales</taxon>
        <taxon>Oxalobacteraceae</taxon>
        <taxon>Sapientia</taxon>
    </lineage>
</organism>
<keyword evidence="1" id="KW-0472">Membrane</keyword>
<dbReference type="PANTHER" id="PTHR30441">
    <property type="entry name" value="DUF748 DOMAIN-CONTAINING PROTEIN"/>
    <property type="match status" value="1"/>
</dbReference>
<dbReference type="EMBL" id="SMYL01000002">
    <property type="protein sequence ID" value="TDK67024.1"/>
    <property type="molecule type" value="Genomic_DNA"/>
</dbReference>
<feature type="transmembrane region" description="Helical" evidence="1">
    <location>
        <begin position="22"/>
        <end position="44"/>
    </location>
</feature>
<reference evidence="2 3" key="1">
    <citation type="submission" date="2019-03" db="EMBL/GenBank/DDBJ databases">
        <title>Sapientia aquatica gen. nov., sp. nov., isolated from a crater lake.</title>
        <authorList>
            <person name="Felfoldi T."/>
            <person name="Szabo A."/>
            <person name="Toth E."/>
            <person name="Schumann P."/>
            <person name="Keki Z."/>
            <person name="Marialigeti K."/>
            <person name="Mathe I."/>
        </authorList>
    </citation>
    <scope>NUCLEOTIDE SEQUENCE [LARGE SCALE GENOMIC DNA]</scope>
    <source>
        <strain evidence="2 3">SA-152</strain>
    </source>
</reference>
<dbReference type="Proteomes" id="UP000294829">
    <property type="component" value="Unassembled WGS sequence"/>
</dbReference>
<comment type="caution">
    <text evidence="2">The sequence shown here is derived from an EMBL/GenBank/DDBJ whole genome shotgun (WGS) entry which is preliminary data.</text>
</comment>
<evidence type="ECO:0000256" key="1">
    <source>
        <dbReference type="SAM" id="Phobius"/>
    </source>
</evidence>
<dbReference type="PANTHER" id="PTHR30441:SF8">
    <property type="entry name" value="DUF748 DOMAIN-CONTAINING PROTEIN"/>
    <property type="match status" value="1"/>
</dbReference>
<proteinExistence type="predicted"/>
<keyword evidence="1" id="KW-0812">Transmembrane</keyword>
<keyword evidence="1" id="KW-1133">Transmembrane helix</keyword>
<sequence>MKNTPPATRALSRLNLLQSSRLVRWFLYVMSGLLLIALISWLTVPSVLKKTLEQQVELQTGRVFKVGEVSFNPLTLTVELSHFVFYEADKQNPAVSADNLLVKASFASIFRLAPVISEIKLTHPSIHVVRRQENGQDITNFSDVIARLAKQPSKGGDPVRYSLSNIQVLDGAIHFDDQVVNKQVQIDALALGVPFISNFSSSTDIFVEPHLSAKVDGSFLELKARTKPFVDSHETILAIDVNRFDVTQIMPFLPKSLPLNVDSAKFSSQLELHFIAQKNSQNVTLSGTASLNDLALSDQSGAPLVKAEAIKIGIHEANLLTKNIQLDTLKIVQPQIWASLNQQGQLNWQALQAPKTVAGAESGDKALGAKVTNKEATAKPEAANATKPVFSLTNFSLSKGVLHWSDAANAVPTLEIQLANIAIDAQKLSTSAQAEAAVITIGIGDEGKQRLTFSGTADVAHAAVSGQLELADLALADYQPYLTQHLAASVSGLLGFKTHIAVRDANISLGEFSGQVEQLKLTAAKPEYGAFSADKIGIVNLSLATETKQAKIDEIELKHLQGDVFRGADGMFNFVHLIKPNAKAVATNAPPSMPSAENLTIQKAVANAKADAKANASAPWQALIAKISLTDSNLAFADKSVQPAVSVKLDKLSAQLEQVSSQMDQAIKLALQTNINKTGKFSVNGDASTKAAKLNISLDNFAVATLQPYFTEFLNITLLGGTFSTQGQVAWSAPNALGFKGGLRLANLRSLDKLTSDDFLKWKLLQIDGIDVDLKDKQQTITLGKIALNDFYARTILSESGKLNLNDIVVRSDQPNSAKVSDDSNKARATDANAGSVSVAQPVAVAPSPTIARVINIGQISLNGGTINYTDNFIKPHYTMRMASMQGTVGAIHSNVAESAPIDLNGKVDDEAPIAISGSLNPLFAPMLLDIKMTATGVDLPRLTSYSAKYAGYPIIKGKLSLDVEYHIKDNQLSANNSLKLDQLTFGEKNDSPDATSLPVPFLVSLLTDGEGQINLDLPISGTINDPQFSIGGLIVKVLFNVLEKVITSPFSLLSHALGGGSGEEFSYIEFPSGLAVLDDASKAKLDNLASALQQRPALKLDIIGRADLAADDLGLRAQLLERKIRKLKQADSPDVDTAHSVLTPAERAKAIERLYSDAKFDKPRNFLGLAKSLPVEEMEKLIIANTKISEDDLRSLAVRRENVVRAYFNDAAHIAPERLFLIAPKLNGTDIKDSGAVTRVDFELKM</sequence>
<dbReference type="AlphaFoldDB" id="A0A4R5W2R5"/>
<dbReference type="GO" id="GO:0090313">
    <property type="term" value="P:regulation of protein targeting to membrane"/>
    <property type="evidence" value="ECO:0007669"/>
    <property type="project" value="TreeGrafter"/>
</dbReference>
<dbReference type="OrthoDB" id="9757969at2"/>
<dbReference type="RefSeq" id="WP_133325859.1">
    <property type="nucleotide sequence ID" value="NZ_SMYL01000002.1"/>
</dbReference>
<dbReference type="GO" id="GO:0005886">
    <property type="term" value="C:plasma membrane"/>
    <property type="evidence" value="ECO:0007669"/>
    <property type="project" value="TreeGrafter"/>
</dbReference>
<dbReference type="InterPro" id="IPR008023">
    <property type="entry name" value="DUF748"/>
</dbReference>
<evidence type="ECO:0000313" key="3">
    <source>
        <dbReference type="Proteomes" id="UP000294829"/>
    </source>
</evidence>
<accession>A0A4R5W2R5</accession>
<evidence type="ECO:0000313" key="2">
    <source>
        <dbReference type="EMBL" id="TDK67024.1"/>
    </source>
</evidence>
<gene>
    <name evidence="2" type="ORF">E2I14_04405</name>
</gene>
<dbReference type="InterPro" id="IPR052894">
    <property type="entry name" value="AsmA-related"/>
</dbReference>
<protein>
    <submittedName>
        <fullName evidence="2">DUF748 domain-containing protein</fullName>
    </submittedName>
</protein>
<keyword evidence="3" id="KW-1185">Reference proteome</keyword>
<dbReference type="Pfam" id="PF05359">
    <property type="entry name" value="DUF748"/>
    <property type="match status" value="2"/>
</dbReference>
<name>A0A4R5W2R5_9BURK</name>